<organism evidence="3 4">
    <name type="scientific">Promicromonospora iranensis</name>
    <dbReference type="NCBI Taxonomy" id="1105144"/>
    <lineage>
        <taxon>Bacteria</taxon>
        <taxon>Bacillati</taxon>
        <taxon>Actinomycetota</taxon>
        <taxon>Actinomycetes</taxon>
        <taxon>Micrococcales</taxon>
        <taxon>Promicromonosporaceae</taxon>
        <taxon>Promicromonospora</taxon>
    </lineage>
</organism>
<feature type="transmembrane region" description="Helical" evidence="2">
    <location>
        <begin position="14"/>
        <end position="34"/>
    </location>
</feature>
<dbReference type="Proteomes" id="UP001183585">
    <property type="component" value="Unassembled WGS sequence"/>
</dbReference>
<reference evidence="3 4" key="1">
    <citation type="submission" date="2023-07" db="EMBL/GenBank/DDBJ databases">
        <title>Sequencing the genomes of 1000 actinobacteria strains.</title>
        <authorList>
            <person name="Klenk H.-P."/>
        </authorList>
    </citation>
    <scope>NUCLEOTIDE SEQUENCE [LARGE SCALE GENOMIC DNA]</scope>
    <source>
        <strain evidence="3 4">DSM 45554</strain>
    </source>
</reference>
<comment type="caution">
    <text evidence="3">The sequence shown here is derived from an EMBL/GenBank/DDBJ whole genome shotgun (WGS) entry which is preliminary data.</text>
</comment>
<evidence type="ECO:0000313" key="3">
    <source>
        <dbReference type="EMBL" id="MDR7381239.1"/>
    </source>
</evidence>
<protein>
    <recommendedName>
        <fullName evidence="5">Secreted protein</fullName>
    </recommendedName>
</protein>
<evidence type="ECO:0000256" key="1">
    <source>
        <dbReference type="SAM" id="MobiDB-lite"/>
    </source>
</evidence>
<keyword evidence="2" id="KW-1133">Transmembrane helix</keyword>
<evidence type="ECO:0000256" key="2">
    <source>
        <dbReference type="SAM" id="Phobius"/>
    </source>
</evidence>
<gene>
    <name evidence="3" type="ORF">J2S48_000754</name>
</gene>
<proteinExistence type="predicted"/>
<dbReference type="EMBL" id="JAVDYE010000001">
    <property type="protein sequence ID" value="MDR7381239.1"/>
    <property type="molecule type" value="Genomic_DNA"/>
</dbReference>
<name>A0ABU2CIU0_9MICO</name>
<sequence>MRNSLKTWVLAHRFLSVLIVMLALVLVAVGLRLLTPSAAEDHRAAASPAAPSGASREVDGPAHSAPDPTAVPSAPIRQTTDPDRFVRAVAEGLFAWDTTSTNLPGLTEQLLTVADPTGEEIPGLLIDLRTYLPSPKVWTHLGQYRTRQWLEVTDVVEPAAWREALAQAPDGAVAEGTTARTVTGVRHRAGTWDGEPAAVSSPVQFTVFVVCGPAYDQCHLLRLSASDAALH</sequence>
<evidence type="ECO:0000313" key="4">
    <source>
        <dbReference type="Proteomes" id="UP001183585"/>
    </source>
</evidence>
<feature type="region of interest" description="Disordered" evidence="1">
    <location>
        <begin position="44"/>
        <end position="78"/>
    </location>
</feature>
<feature type="compositionally biased region" description="Low complexity" evidence="1">
    <location>
        <begin position="45"/>
        <end position="55"/>
    </location>
</feature>
<keyword evidence="2" id="KW-0472">Membrane</keyword>
<accession>A0ABU2CIU0</accession>
<evidence type="ECO:0008006" key="5">
    <source>
        <dbReference type="Google" id="ProtNLM"/>
    </source>
</evidence>
<keyword evidence="4" id="KW-1185">Reference proteome</keyword>
<dbReference type="RefSeq" id="WP_274997505.1">
    <property type="nucleotide sequence ID" value="NZ_JAJQQP010000016.1"/>
</dbReference>
<keyword evidence="2" id="KW-0812">Transmembrane</keyword>